<dbReference type="PANTHER" id="PTHR31625">
    <property type="match status" value="1"/>
</dbReference>
<protein>
    <recommendedName>
        <fullName evidence="5">Anthocyanin acyltransferase</fullName>
    </recommendedName>
</protein>
<dbReference type="InterPro" id="IPR023213">
    <property type="entry name" value="CAT-like_dom_sf"/>
</dbReference>
<dbReference type="Pfam" id="PF02458">
    <property type="entry name" value="Transferase"/>
    <property type="match status" value="1"/>
</dbReference>
<dbReference type="EMBL" id="JBJXBP010000007">
    <property type="protein sequence ID" value="KAL3819792.1"/>
    <property type="molecule type" value="Genomic_DNA"/>
</dbReference>
<dbReference type="GO" id="GO:0016747">
    <property type="term" value="F:acyltransferase activity, transferring groups other than amino-acyl groups"/>
    <property type="evidence" value="ECO:0007669"/>
    <property type="project" value="UniProtKB-ARBA"/>
</dbReference>
<evidence type="ECO:0000256" key="1">
    <source>
        <dbReference type="ARBA" id="ARBA00022679"/>
    </source>
</evidence>
<dbReference type="Proteomes" id="UP001634393">
    <property type="component" value="Unassembled WGS sequence"/>
</dbReference>
<evidence type="ECO:0000256" key="2">
    <source>
        <dbReference type="ARBA" id="ARBA00023315"/>
    </source>
</evidence>
<dbReference type="AlphaFoldDB" id="A0ABD3S5R7"/>
<reference evidence="3 4" key="1">
    <citation type="submission" date="2024-12" db="EMBL/GenBank/DDBJ databases">
        <title>The unique morphological basis and parallel evolutionary history of personate flowers in Penstemon.</title>
        <authorList>
            <person name="Depatie T.H."/>
            <person name="Wessinger C.A."/>
        </authorList>
    </citation>
    <scope>NUCLEOTIDE SEQUENCE [LARGE SCALE GENOMIC DNA]</scope>
    <source>
        <strain evidence="3">WTNN_2</strain>
        <tissue evidence="3">Leaf</tissue>
    </source>
</reference>
<keyword evidence="4" id="KW-1185">Reference proteome</keyword>
<comment type="caution">
    <text evidence="3">The sequence shown here is derived from an EMBL/GenBank/DDBJ whole genome shotgun (WGS) entry which is preliminary data.</text>
</comment>
<evidence type="ECO:0000313" key="3">
    <source>
        <dbReference type="EMBL" id="KAL3819792.1"/>
    </source>
</evidence>
<keyword evidence="1" id="KW-0808">Transferase</keyword>
<name>A0ABD3S5R7_9LAMI</name>
<dbReference type="InterPro" id="IPR051504">
    <property type="entry name" value="Plant_metabolite_acyltrans"/>
</dbReference>
<proteinExistence type="predicted"/>
<evidence type="ECO:0000313" key="4">
    <source>
        <dbReference type="Proteomes" id="UP001634393"/>
    </source>
</evidence>
<accession>A0ABD3S5R7</accession>
<gene>
    <name evidence="3" type="ORF">ACJIZ3_005697</name>
</gene>
<sequence>MDNVLERCRIAPSLDGGASELFLPLTFFDMFWVELHPVQRLFFYEFPCSKTHFIEKIIPKLKSSLALSLKYFPPFAGNFVYPSNTSNLPQIQYKTGDSVSVTFAETNDDFNYFIGNQAREADKFYKFLPQLPPTIQFSESRLIPILAVQVTLFSGCGISVGLTNHHVVGDASTTVNFIKAWASICKFGVDAQTLFYLPLYDRCLIKDPNGKLAQKYWNELRRKVRATFIIEEAKIKQLKNVIVQSKGYNNSSSHLSTFTVVCGYVWSCLAKSGAAIGEKDGDEYFIVAADFRARLDPPLPPNYFGNCIGPCFAISSRAKLIGHEGFSIAAELIGDAIYKRFFNCGEGGVLRGAEDWPTQINSLDWSRALGTAGSPRFDVYDADFGWGKPKKFESVSIDADGSMSICKSRDCDKDLEIGLSLPKMKMDVFANVFSDGLDSL</sequence>
<organism evidence="3 4">
    <name type="scientific">Penstemon smallii</name>
    <dbReference type="NCBI Taxonomy" id="265156"/>
    <lineage>
        <taxon>Eukaryota</taxon>
        <taxon>Viridiplantae</taxon>
        <taxon>Streptophyta</taxon>
        <taxon>Embryophyta</taxon>
        <taxon>Tracheophyta</taxon>
        <taxon>Spermatophyta</taxon>
        <taxon>Magnoliopsida</taxon>
        <taxon>eudicotyledons</taxon>
        <taxon>Gunneridae</taxon>
        <taxon>Pentapetalae</taxon>
        <taxon>asterids</taxon>
        <taxon>lamiids</taxon>
        <taxon>Lamiales</taxon>
        <taxon>Plantaginaceae</taxon>
        <taxon>Cheloneae</taxon>
        <taxon>Penstemon</taxon>
    </lineage>
</organism>
<keyword evidence="2" id="KW-0012">Acyltransferase</keyword>
<evidence type="ECO:0008006" key="5">
    <source>
        <dbReference type="Google" id="ProtNLM"/>
    </source>
</evidence>
<dbReference type="Gene3D" id="3.30.559.10">
    <property type="entry name" value="Chloramphenicol acetyltransferase-like domain"/>
    <property type="match status" value="2"/>
</dbReference>